<dbReference type="EMBL" id="CP001298">
    <property type="protein sequence ID" value="ACK82532.1"/>
    <property type="molecule type" value="Genomic_DNA"/>
</dbReference>
<proteinExistence type="predicted"/>
<evidence type="ECO:0008006" key="4">
    <source>
        <dbReference type="Google" id="ProtNLM"/>
    </source>
</evidence>
<reference evidence="2 3" key="2">
    <citation type="journal article" date="2012" name="J. Bacteriol.">
        <title>Complete genome sequences of six strains of the genus Methylobacterium.</title>
        <authorList>
            <person name="Marx C.J."/>
            <person name="Bringel F."/>
            <person name="Chistoserdova L."/>
            <person name="Moulin L."/>
            <person name="Farhan Ul Haque M."/>
            <person name="Fleischman D.E."/>
            <person name="Gruffaz C."/>
            <person name="Jourand P."/>
            <person name="Knief C."/>
            <person name="Lee M.C."/>
            <person name="Muller E.E."/>
            <person name="Nadalig T."/>
            <person name="Peyraud R."/>
            <person name="Roselli S."/>
            <person name="Russ L."/>
            <person name="Goodwin L.A."/>
            <person name="Ivanova N."/>
            <person name="Kyrpides N."/>
            <person name="Lajus A."/>
            <person name="Land M.L."/>
            <person name="Medigue C."/>
            <person name="Mikhailova N."/>
            <person name="Nolan M."/>
            <person name="Woyke T."/>
            <person name="Stolyar S."/>
            <person name="Vorholt J.A."/>
            <person name="Vuilleumier S."/>
        </authorList>
    </citation>
    <scope>NUCLEOTIDE SEQUENCE [LARGE SCALE GENOMIC DNA]</scope>
    <source>
        <strain evidence="3">CM4 / NCIMB 13688</strain>
    </source>
</reference>
<evidence type="ECO:0000313" key="2">
    <source>
        <dbReference type="EMBL" id="ACK82532.1"/>
    </source>
</evidence>
<keyword evidence="1" id="KW-0472">Membrane</keyword>
<sequence>MRDRDRTPVDGQAPGDSFGAGLRGIRKGAALLQIGLYGAAALAGVAFVVQQAVNAGLRGELGSGLWAGFVNFTVGGLAVGLLALTLREPLPSLDAAARAPWYAWTGGLLGAVYVVGAIFLIPRIGAAAVVALLIVGQMLMSLALDHFGLLGVPVHEANLPRLGGALLLLTGVALICLF</sequence>
<organism evidence="2 3">
    <name type="scientific">Methylorubrum extorquens (strain CM4 / NCIMB 13688)</name>
    <name type="common">Methylobacterium extorquens</name>
    <dbReference type="NCBI Taxonomy" id="440085"/>
    <lineage>
        <taxon>Bacteria</taxon>
        <taxon>Pseudomonadati</taxon>
        <taxon>Pseudomonadota</taxon>
        <taxon>Alphaproteobacteria</taxon>
        <taxon>Hyphomicrobiales</taxon>
        <taxon>Methylobacteriaceae</taxon>
        <taxon>Methylorubrum</taxon>
    </lineage>
</organism>
<feature type="transmembrane region" description="Helical" evidence="1">
    <location>
        <begin position="101"/>
        <end position="121"/>
    </location>
</feature>
<keyword evidence="1" id="KW-0812">Transmembrane</keyword>
<feature type="transmembrane region" description="Helical" evidence="1">
    <location>
        <begin position="128"/>
        <end position="147"/>
    </location>
</feature>
<feature type="transmembrane region" description="Helical" evidence="1">
    <location>
        <begin position="34"/>
        <end position="53"/>
    </location>
</feature>
<dbReference type="PANTHER" id="PTHR34821">
    <property type="entry name" value="INNER MEMBRANE PROTEIN YDCZ"/>
    <property type="match status" value="1"/>
</dbReference>
<keyword evidence="1" id="KW-1133">Transmembrane helix</keyword>
<accession>B7KTK5</accession>
<dbReference type="Proteomes" id="UP000002385">
    <property type="component" value="Chromosome"/>
</dbReference>
<gene>
    <name evidence="2" type="ordered locus">Mchl_1669</name>
</gene>
<dbReference type="HOGENOM" id="CLU_068878_1_1_5"/>
<feature type="transmembrane region" description="Helical" evidence="1">
    <location>
        <begin position="159"/>
        <end position="177"/>
    </location>
</feature>
<feature type="transmembrane region" description="Helical" evidence="1">
    <location>
        <begin position="65"/>
        <end position="86"/>
    </location>
</feature>
<evidence type="ECO:0000313" key="3">
    <source>
        <dbReference type="Proteomes" id="UP000002385"/>
    </source>
</evidence>
<dbReference type="GO" id="GO:0005886">
    <property type="term" value="C:plasma membrane"/>
    <property type="evidence" value="ECO:0007669"/>
    <property type="project" value="TreeGrafter"/>
</dbReference>
<dbReference type="Pfam" id="PF04657">
    <property type="entry name" value="DMT_YdcZ"/>
    <property type="match status" value="1"/>
</dbReference>
<reference evidence="3" key="1">
    <citation type="submission" date="2008-12" db="EMBL/GenBank/DDBJ databases">
        <title>Complete sequence of chromosome of Methylobacterium chloromethanicum CM4.</title>
        <authorList>
            <consortium name="US DOE Joint Genome Institute"/>
            <person name="Lucas S."/>
            <person name="Copeland A."/>
            <person name="Lapidus A."/>
            <person name="Glavina del Rio T."/>
            <person name="Dalin E."/>
            <person name="Tice H."/>
            <person name="Bruce D."/>
            <person name="Goodwin L."/>
            <person name="Pitluck S."/>
            <person name="Chertkov O."/>
            <person name="Brettin T."/>
            <person name="Detter J.C."/>
            <person name="Han C."/>
            <person name="Larimer F."/>
            <person name="Land M."/>
            <person name="Hauser L."/>
            <person name="Kyrpides N."/>
            <person name="Mikhailova N."/>
            <person name="Marx C."/>
            <person name="Richardson P."/>
        </authorList>
    </citation>
    <scope>NUCLEOTIDE SEQUENCE [LARGE SCALE GENOMIC DNA]</scope>
    <source>
        <strain evidence="3">CM4 / NCIMB 13688</strain>
    </source>
</reference>
<protein>
    <recommendedName>
        <fullName evidence="4">EamA-like transporter family protein</fullName>
    </recommendedName>
</protein>
<dbReference type="AlphaFoldDB" id="B7KTK5"/>
<dbReference type="InterPro" id="IPR006750">
    <property type="entry name" value="YdcZ"/>
</dbReference>
<dbReference type="PANTHER" id="PTHR34821:SF2">
    <property type="entry name" value="INNER MEMBRANE PROTEIN YDCZ"/>
    <property type="match status" value="1"/>
</dbReference>
<name>B7KTK5_METC4</name>
<evidence type="ECO:0000256" key="1">
    <source>
        <dbReference type="SAM" id="Phobius"/>
    </source>
</evidence>
<dbReference type="KEGG" id="mch:Mchl_1669"/>